<name>A0ABS4H9C0_9BACI</name>
<protein>
    <recommendedName>
        <fullName evidence="3">Nucleotidyltransferase</fullName>
    </recommendedName>
</protein>
<dbReference type="Proteomes" id="UP001519328">
    <property type="component" value="Unassembled WGS sequence"/>
</dbReference>
<dbReference type="RefSeq" id="WP_209479110.1">
    <property type="nucleotide sequence ID" value="NZ_JAGGKK010000001.1"/>
</dbReference>
<sequence length="282" mass="32128">MTNIKNIGRFCPTDENGSILNDASFEKIKPDFKGLIEEVTEYYQVHLGSDLHSIYIRGSVPRGLGINGVSDLDTIAITNKVTNEIDNGWIDKVEKELNNKFSCVNGVEFSFYHIDDIVETTTFSIIPFMVKTHSVCVFGEDLSAQLPNYKADKTLGNEHLVNLKNQIEQAKEDLDGNDDLEDILDCCSWIMKIIVRAGLALVIEKENQYTRDLFPAYKIFSAYYPEKEFEMEQALQYAINPVGNVCELIVFLDDMGNWMISESEKWLQAHNPKKVSNMELNF</sequence>
<reference evidence="1 2" key="1">
    <citation type="submission" date="2021-03" db="EMBL/GenBank/DDBJ databases">
        <title>Genomic Encyclopedia of Type Strains, Phase IV (KMG-IV): sequencing the most valuable type-strain genomes for metagenomic binning, comparative biology and taxonomic classification.</title>
        <authorList>
            <person name="Goeker M."/>
        </authorList>
    </citation>
    <scope>NUCLEOTIDE SEQUENCE [LARGE SCALE GENOMIC DNA]</scope>
    <source>
        <strain evidence="1 2">DSM 21085</strain>
    </source>
</reference>
<evidence type="ECO:0000313" key="2">
    <source>
        <dbReference type="Proteomes" id="UP001519328"/>
    </source>
</evidence>
<comment type="caution">
    <text evidence="1">The sequence shown here is derived from an EMBL/GenBank/DDBJ whole genome shotgun (WGS) entry which is preliminary data.</text>
</comment>
<gene>
    <name evidence="1" type="ORF">J2Z82_000419</name>
</gene>
<keyword evidence="2" id="KW-1185">Reference proteome</keyword>
<proteinExistence type="predicted"/>
<dbReference type="EMBL" id="JAGGKK010000001">
    <property type="protein sequence ID" value="MBP1947496.1"/>
    <property type="molecule type" value="Genomic_DNA"/>
</dbReference>
<evidence type="ECO:0000313" key="1">
    <source>
        <dbReference type="EMBL" id="MBP1947496.1"/>
    </source>
</evidence>
<evidence type="ECO:0008006" key="3">
    <source>
        <dbReference type="Google" id="ProtNLM"/>
    </source>
</evidence>
<accession>A0ABS4H9C0</accession>
<organism evidence="1 2">
    <name type="scientific">Virgibacillus litoralis</name>
    <dbReference type="NCBI Taxonomy" id="578221"/>
    <lineage>
        <taxon>Bacteria</taxon>
        <taxon>Bacillati</taxon>
        <taxon>Bacillota</taxon>
        <taxon>Bacilli</taxon>
        <taxon>Bacillales</taxon>
        <taxon>Bacillaceae</taxon>
        <taxon>Virgibacillus</taxon>
    </lineage>
</organism>